<dbReference type="PIRSF" id="PIRSF016897">
    <property type="entry name" value="GlpP"/>
    <property type="match status" value="1"/>
</dbReference>
<dbReference type="GO" id="GO:0003723">
    <property type="term" value="F:RNA binding"/>
    <property type="evidence" value="ECO:0007669"/>
    <property type="project" value="UniProtKB-KW"/>
</dbReference>
<dbReference type="InterPro" id="IPR006699">
    <property type="entry name" value="GlpP"/>
</dbReference>
<keyword evidence="1" id="KW-0804">Transcription</keyword>
<dbReference type="RefSeq" id="WP_272434824.1">
    <property type="nucleotide sequence ID" value="NZ_JAMQKB010000001.1"/>
</dbReference>
<evidence type="ECO:0000313" key="3">
    <source>
        <dbReference type="Proteomes" id="UP001145050"/>
    </source>
</evidence>
<comment type="function">
    <text evidence="1">Regulates expression of the glpD operon. In the presence of glycerol 3-phosphate (G3P) causes antitermination of transcription of glpD at the inverted repeat of the leader region to enhance its transcription. Binds and stabilizes glpD leader mRNA.</text>
</comment>
<protein>
    <recommendedName>
        <fullName evidence="1">Glycerol uptake operon antiterminator regulatory protein</fullName>
    </recommendedName>
</protein>
<dbReference type="SUPFAM" id="SSF110391">
    <property type="entry name" value="GlpP-like"/>
    <property type="match status" value="1"/>
</dbReference>
<dbReference type="PANTHER" id="PTHR35787:SF1">
    <property type="entry name" value="GLYCEROL UPTAKE OPERON ANTITERMINATOR REGULATORY PROTEIN"/>
    <property type="match status" value="1"/>
</dbReference>
<sequence>MSELKGVIPAIRNYKDFERALESNHKYIIFLETRISQIGNLVRYAKQKNKKVLVHTDLIQGLKADEFGMEYLLHELKVDGIISTRGNVISIAKKHGILAVQRLFVLDSHALDHNIKIMNNVKPDYIEVLPGLVPKMIKEINERTGLPIVAGGLIRTKEDIQNAYDGGAMAVTTSRTDLW</sequence>
<keyword evidence="1" id="KW-0319">Glycerol metabolism</keyword>
<organism evidence="2 3">
    <name type="scientific">Terrihalobacillus insolitus</name>
    <dbReference type="NCBI Taxonomy" id="2950438"/>
    <lineage>
        <taxon>Bacteria</taxon>
        <taxon>Bacillati</taxon>
        <taxon>Bacillota</taxon>
        <taxon>Bacilli</taxon>
        <taxon>Bacillales</taxon>
        <taxon>Bacillaceae</taxon>
        <taxon>Terrihalobacillus</taxon>
    </lineage>
</organism>
<evidence type="ECO:0000313" key="2">
    <source>
        <dbReference type="EMBL" id="MDC3423165.1"/>
    </source>
</evidence>
<comment type="caution">
    <text evidence="2">The sequence shown here is derived from an EMBL/GenBank/DDBJ whole genome shotgun (WGS) entry which is preliminary data.</text>
</comment>
<keyword evidence="1" id="KW-0694">RNA-binding</keyword>
<evidence type="ECO:0000256" key="1">
    <source>
        <dbReference type="PIRNR" id="PIRNR016897"/>
    </source>
</evidence>
<keyword evidence="1" id="KW-0805">Transcription regulation</keyword>
<dbReference type="Gene3D" id="3.20.20.70">
    <property type="entry name" value="Aldolase class I"/>
    <property type="match status" value="1"/>
</dbReference>
<dbReference type="Proteomes" id="UP001145050">
    <property type="component" value="Unassembled WGS sequence"/>
</dbReference>
<dbReference type="Pfam" id="PF04309">
    <property type="entry name" value="G3P_antiterm"/>
    <property type="match status" value="1"/>
</dbReference>
<dbReference type="AlphaFoldDB" id="A0A9X3WQ54"/>
<dbReference type="InterPro" id="IPR013785">
    <property type="entry name" value="Aldolase_TIM"/>
</dbReference>
<dbReference type="GO" id="GO:0001072">
    <property type="term" value="F:transcription antitermination factor activity, RNA binding"/>
    <property type="evidence" value="ECO:0007669"/>
    <property type="project" value="TreeGrafter"/>
</dbReference>
<reference evidence="2" key="1">
    <citation type="submission" date="2022-06" db="EMBL/GenBank/DDBJ databases">
        <title>Aquibacillus sp. a new bacterium isolated from soil saline samples.</title>
        <authorList>
            <person name="Galisteo C."/>
            <person name="De La Haba R."/>
            <person name="Sanchez-Porro C."/>
            <person name="Ventosa A."/>
        </authorList>
    </citation>
    <scope>NUCLEOTIDE SEQUENCE</scope>
    <source>
        <strain evidence="2">3ASR75-11</strain>
    </source>
</reference>
<name>A0A9X3WQ54_9BACI</name>
<proteinExistence type="predicted"/>
<dbReference type="GO" id="GO:0045893">
    <property type="term" value="P:positive regulation of DNA-templated transcription"/>
    <property type="evidence" value="ECO:0007669"/>
    <property type="project" value="TreeGrafter"/>
</dbReference>
<dbReference type="EMBL" id="JAMQKB010000001">
    <property type="protein sequence ID" value="MDC3423165.1"/>
    <property type="molecule type" value="Genomic_DNA"/>
</dbReference>
<dbReference type="PANTHER" id="PTHR35787">
    <property type="entry name" value="GLYCEROL UPTAKE OPERON ANTITERMINATOR REGULATORY PROTEIN"/>
    <property type="match status" value="1"/>
</dbReference>
<keyword evidence="3" id="KW-1185">Reference proteome</keyword>
<gene>
    <name evidence="2" type="ORF">NC797_01410</name>
</gene>
<dbReference type="GO" id="GO:0006071">
    <property type="term" value="P:glycerol metabolic process"/>
    <property type="evidence" value="ECO:0007669"/>
    <property type="project" value="UniProtKB-UniRule"/>
</dbReference>
<accession>A0A9X3WQ54</accession>